<gene>
    <name evidence="1" type="ORF">DIT68_00335</name>
</gene>
<comment type="caution">
    <text evidence="1">The sequence shown here is derived from an EMBL/GenBank/DDBJ whole genome shotgun (WGS) entry which is preliminary data.</text>
</comment>
<protein>
    <submittedName>
        <fullName evidence="1">Uncharacterized protein</fullName>
    </submittedName>
</protein>
<dbReference type="OrthoDB" id="1349797at2"/>
<dbReference type="RefSeq" id="WP_109357829.1">
    <property type="nucleotide sequence ID" value="NZ_QFRJ01000001.1"/>
</dbReference>
<organism evidence="1 2">
    <name type="scientific">Brumimicrobium oceani</name>
    <dbReference type="NCBI Taxonomy" id="2100725"/>
    <lineage>
        <taxon>Bacteria</taxon>
        <taxon>Pseudomonadati</taxon>
        <taxon>Bacteroidota</taxon>
        <taxon>Flavobacteriia</taxon>
        <taxon>Flavobacteriales</taxon>
        <taxon>Crocinitomicaceae</taxon>
        <taxon>Brumimicrobium</taxon>
    </lineage>
</organism>
<reference evidence="1 2" key="1">
    <citation type="submission" date="2018-05" db="EMBL/GenBank/DDBJ databases">
        <title>Brumimicrobium oceani sp. nov., isolated from coastal sediment.</title>
        <authorList>
            <person name="Kou Y."/>
        </authorList>
    </citation>
    <scope>NUCLEOTIDE SEQUENCE [LARGE SCALE GENOMIC DNA]</scope>
    <source>
        <strain evidence="1 2">C305</strain>
    </source>
</reference>
<accession>A0A2U2XG14</accession>
<proteinExistence type="predicted"/>
<name>A0A2U2XG14_9FLAO</name>
<sequence>MTHEIALFLKFGSEKNIRDLYENGTVFINTIEQHRKTNDDFLRGDKYEGASRIVNSLPGKFKIPGITKEFNYKRVHLIESYQEVIGNIYSLYCISSHGFSQPDIFELDERNQRFGTHCLMIKDIKYFLEAVETELTRIGFNFHHGFVNYYDKNKESKELNVFEKPLEYQYQKEFRFYVENEIVEPIKINIGSLERYSEIFQMKEVLDLKLSSKIN</sequence>
<evidence type="ECO:0000313" key="2">
    <source>
        <dbReference type="Proteomes" id="UP000245370"/>
    </source>
</evidence>
<evidence type="ECO:0000313" key="1">
    <source>
        <dbReference type="EMBL" id="PWH86748.1"/>
    </source>
</evidence>
<reference evidence="1 2" key="2">
    <citation type="submission" date="2018-05" db="EMBL/GenBank/DDBJ databases">
        <authorList>
            <person name="Lanie J.A."/>
            <person name="Ng W.-L."/>
            <person name="Kazmierczak K.M."/>
            <person name="Andrzejewski T.M."/>
            <person name="Davidsen T.M."/>
            <person name="Wayne K.J."/>
            <person name="Tettelin H."/>
            <person name="Glass J.I."/>
            <person name="Rusch D."/>
            <person name="Podicherti R."/>
            <person name="Tsui H.-C.T."/>
            <person name="Winkler M.E."/>
        </authorList>
    </citation>
    <scope>NUCLEOTIDE SEQUENCE [LARGE SCALE GENOMIC DNA]</scope>
    <source>
        <strain evidence="1 2">C305</strain>
    </source>
</reference>
<dbReference type="EMBL" id="QFRJ01000001">
    <property type="protein sequence ID" value="PWH86748.1"/>
    <property type="molecule type" value="Genomic_DNA"/>
</dbReference>
<keyword evidence="2" id="KW-1185">Reference proteome</keyword>
<dbReference type="Proteomes" id="UP000245370">
    <property type="component" value="Unassembled WGS sequence"/>
</dbReference>
<dbReference type="AlphaFoldDB" id="A0A2U2XG14"/>